<keyword evidence="6 9" id="KW-0879">Wnt signaling pathway</keyword>
<dbReference type="FunFam" id="3.30.2460.20:FF:000001">
    <property type="entry name" value="Wnt homolog"/>
    <property type="match status" value="1"/>
</dbReference>
<evidence type="ECO:0000313" key="10">
    <source>
        <dbReference type="Ensembl" id="ENSCINP00000012046.3"/>
    </source>
</evidence>
<dbReference type="GO" id="GO:0005615">
    <property type="term" value="C:extracellular space"/>
    <property type="evidence" value="ECO:0000318"/>
    <property type="project" value="GO_Central"/>
</dbReference>
<evidence type="ECO:0000256" key="3">
    <source>
        <dbReference type="ARBA" id="ARBA00022473"/>
    </source>
</evidence>
<keyword evidence="11" id="KW-1185">Reference proteome</keyword>
<accession>F6V7P8</accession>
<dbReference type="InParanoid" id="F6V7P8"/>
<keyword evidence="4" id="KW-0964">Secreted</keyword>
<keyword evidence="3 9" id="KW-0217">Developmental protein</keyword>
<dbReference type="Proteomes" id="UP000008144">
    <property type="component" value="Chromosome 6"/>
</dbReference>
<keyword evidence="5" id="KW-0272">Extracellular matrix</keyword>
<dbReference type="SMART" id="SM00097">
    <property type="entry name" value="WNT1"/>
    <property type="match status" value="1"/>
</dbReference>
<dbReference type="Ensembl" id="ENSCINT00000012046.3">
    <property type="protein sequence ID" value="ENSCINP00000012046.3"/>
    <property type="gene ID" value="ENSCING00000005841.3"/>
</dbReference>
<dbReference type="HOGENOM" id="CLU_033039_3_1_1"/>
<reference evidence="10" key="3">
    <citation type="submission" date="2025-08" db="UniProtKB">
        <authorList>
            <consortium name="Ensembl"/>
        </authorList>
    </citation>
    <scope>IDENTIFICATION</scope>
</reference>
<evidence type="ECO:0000256" key="7">
    <source>
        <dbReference type="ARBA" id="ARBA00023157"/>
    </source>
</evidence>
<dbReference type="GeneTree" id="ENSGT00940000167538"/>
<dbReference type="GO" id="GO:0060070">
    <property type="term" value="P:canonical Wnt signaling pathway"/>
    <property type="evidence" value="ECO:0000318"/>
    <property type="project" value="GO_Central"/>
</dbReference>
<name>F6V7P8_CIOIN</name>
<comment type="subcellular location">
    <subcellularLocation>
        <location evidence="1 9">Secreted</location>
        <location evidence="1 9">Extracellular space</location>
        <location evidence="1 9">Extracellular matrix</location>
    </subcellularLocation>
</comment>
<evidence type="ECO:0000256" key="8">
    <source>
        <dbReference type="ARBA" id="ARBA00023288"/>
    </source>
</evidence>
<evidence type="ECO:0000256" key="6">
    <source>
        <dbReference type="ARBA" id="ARBA00022687"/>
    </source>
</evidence>
<evidence type="ECO:0000256" key="4">
    <source>
        <dbReference type="ARBA" id="ARBA00022525"/>
    </source>
</evidence>
<dbReference type="GO" id="GO:0005109">
    <property type="term" value="F:frizzled binding"/>
    <property type="evidence" value="ECO:0000318"/>
    <property type="project" value="GO_Central"/>
</dbReference>
<dbReference type="GO" id="GO:0005125">
    <property type="term" value="F:cytokine activity"/>
    <property type="evidence" value="ECO:0000318"/>
    <property type="project" value="GO_Central"/>
</dbReference>
<evidence type="ECO:0000313" key="11">
    <source>
        <dbReference type="Proteomes" id="UP000008144"/>
    </source>
</evidence>
<organism evidence="10 11">
    <name type="scientific">Ciona intestinalis</name>
    <name type="common">Transparent sea squirt</name>
    <name type="synonym">Ascidia intestinalis</name>
    <dbReference type="NCBI Taxonomy" id="7719"/>
    <lineage>
        <taxon>Eukaryota</taxon>
        <taxon>Metazoa</taxon>
        <taxon>Chordata</taxon>
        <taxon>Tunicata</taxon>
        <taxon>Ascidiacea</taxon>
        <taxon>Phlebobranchia</taxon>
        <taxon>Cionidae</taxon>
        <taxon>Ciona</taxon>
    </lineage>
</organism>
<dbReference type="GO" id="GO:0045165">
    <property type="term" value="P:cell fate commitment"/>
    <property type="evidence" value="ECO:0000318"/>
    <property type="project" value="GO_Central"/>
</dbReference>
<dbReference type="PANTHER" id="PTHR12027:SF91">
    <property type="entry name" value="PROTO-ONCOGENE WNT-1"/>
    <property type="match status" value="1"/>
</dbReference>
<comment type="similarity">
    <text evidence="2 9">Belongs to the Wnt family.</text>
</comment>
<dbReference type="InterPro" id="IPR005817">
    <property type="entry name" value="Wnt"/>
</dbReference>
<evidence type="ECO:0000256" key="2">
    <source>
        <dbReference type="ARBA" id="ARBA00005683"/>
    </source>
</evidence>
<evidence type="ECO:0000256" key="9">
    <source>
        <dbReference type="RuleBase" id="RU003500"/>
    </source>
</evidence>
<proteinExistence type="inferred from homology"/>
<dbReference type="InterPro" id="IPR043158">
    <property type="entry name" value="Wnt_C"/>
</dbReference>
<comment type="function">
    <text evidence="9">Ligand for members of the frizzled family of seven transmembrane receptors.</text>
</comment>
<reference evidence="11" key="1">
    <citation type="journal article" date="2002" name="Science">
        <title>The draft genome of Ciona intestinalis: insights into chordate and vertebrate origins.</title>
        <authorList>
            <person name="Dehal P."/>
            <person name="Satou Y."/>
            <person name="Campbell R.K."/>
            <person name="Chapman J."/>
            <person name="Degnan B."/>
            <person name="De Tomaso A."/>
            <person name="Davidson B."/>
            <person name="Di Gregorio A."/>
            <person name="Gelpke M."/>
            <person name="Goodstein D.M."/>
            <person name="Harafuji N."/>
            <person name="Hastings K.E."/>
            <person name="Ho I."/>
            <person name="Hotta K."/>
            <person name="Huang W."/>
            <person name="Kawashima T."/>
            <person name="Lemaire P."/>
            <person name="Martinez D."/>
            <person name="Meinertzhagen I.A."/>
            <person name="Necula S."/>
            <person name="Nonaka M."/>
            <person name="Putnam N."/>
            <person name="Rash S."/>
            <person name="Saiga H."/>
            <person name="Satake M."/>
            <person name="Terry A."/>
            <person name="Yamada L."/>
            <person name="Wang H.G."/>
            <person name="Awazu S."/>
            <person name="Azumi K."/>
            <person name="Boore J."/>
            <person name="Branno M."/>
            <person name="Chin-Bow S."/>
            <person name="DeSantis R."/>
            <person name="Doyle S."/>
            <person name="Francino P."/>
            <person name="Keys D.N."/>
            <person name="Haga S."/>
            <person name="Hayashi H."/>
            <person name="Hino K."/>
            <person name="Imai K.S."/>
            <person name="Inaba K."/>
            <person name="Kano S."/>
            <person name="Kobayashi K."/>
            <person name="Kobayashi M."/>
            <person name="Lee B.I."/>
            <person name="Makabe K.W."/>
            <person name="Manohar C."/>
            <person name="Matassi G."/>
            <person name="Medina M."/>
            <person name="Mochizuki Y."/>
            <person name="Mount S."/>
            <person name="Morishita T."/>
            <person name="Miura S."/>
            <person name="Nakayama A."/>
            <person name="Nishizaka S."/>
            <person name="Nomoto H."/>
            <person name="Ohta F."/>
            <person name="Oishi K."/>
            <person name="Rigoutsos I."/>
            <person name="Sano M."/>
            <person name="Sasaki A."/>
            <person name="Sasakura Y."/>
            <person name="Shoguchi E."/>
            <person name="Shin-i T."/>
            <person name="Spagnuolo A."/>
            <person name="Stainier D."/>
            <person name="Suzuki M.M."/>
            <person name="Tassy O."/>
            <person name="Takatori N."/>
            <person name="Tokuoka M."/>
            <person name="Yagi K."/>
            <person name="Yoshizaki F."/>
            <person name="Wada S."/>
            <person name="Zhang C."/>
            <person name="Hyatt P.D."/>
            <person name="Larimer F."/>
            <person name="Detter C."/>
            <person name="Doggett N."/>
            <person name="Glavina T."/>
            <person name="Hawkins T."/>
            <person name="Richardson P."/>
            <person name="Lucas S."/>
            <person name="Kohara Y."/>
            <person name="Levine M."/>
            <person name="Satoh N."/>
            <person name="Rokhsar D.S."/>
        </authorList>
    </citation>
    <scope>NUCLEOTIDE SEQUENCE [LARGE SCALE GENOMIC DNA]</scope>
</reference>
<protein>
    <recommendedName>
        <fullName evidence="9">Protein Wnt</fullName>
    </recommendedName>
</protein>
<dbReference type="EMBL" id="EAAA01002308">
    <property type="status" value="NOT_ANNOTATED_CDS"/>
    <property type="molecule type" value="Genomic_DNA"/>
</dbReference>
<keyword evidence="7" id="KW-1015">Disulfide bond</keyword>
<sequence length="190" mass="22279">MSKLFVDAQEFERERRNRVKRRRRKKREINERTVNLSNNKFGREVILANMGKRCRCHGISNSCEAMTCWRTLPSFRKVGEILKQSYDNAVQVHVVKKYGRYILRPRNRERHSVGHRFLSFLRMSSDFCATTGRTCEPDETGPNGCDEMCCERGYVIKTRHVTTKCGCTFTWCCNVTCHACNETRIEHVCL</sequence>
<dbReference type="STRING" id="7719.ENSCINP00000012046"/>
<keyword evidence="8" id="KW-0449">Lipoprotein</keyword>
<reference evidence="10" key="2">
    <citation type="journal article" date="2008" name="Genome Biol.">
        <title>Improved genome assembly and evidence-based global gene model set for the chordate Ciona intestinalis: new insight into intron and operon populations.</title>
        <authorList>
            <person name="Satou Y."/>
            <person name="Mineta K."/>
            <person name="Ogasawara M."/>
            <person name="Sasakura Y."/>
            <person name="Shoguchi E."/>
            <person name="Ueno K."/>
            <person name="Yamada L."/>
            <person name="Matsumoto J."/>
            <person name="Wasserscheid J."/>
            <person name="Dewar K."/>
            <person name="Wiley G.B."/>
            <person name="Macmil S.L."/>
            <person name="Roe B.A."/>
            <person name="Zeller R.W."/>
            <person name="Hastings K.E."/>
            <person name="Lemaire P."/>
            <person name="Lindquist E."/>
            <person name="Endo T."/>
            <person name="Hotta K."/>
            <person name="Inaba K."/>
        </authorList>
    </citation>
    <scope>NUCLEOTIDE SEQUENCE [LARGE SCALE GENOMIC DNA]</scope>
    <source>
        <strain evidence="10">wild type</strain>
    </source>
</reference>
<dbReference type="AlphaFoldDB" id="F6V7P8"/>
<dbReference type="GO" id="GO:0030182">
    <property type="term" value="P:neuron differentiation"/>
    <property type="evidence" value="ECO:0000318"/>
    <property type="project" value="GO_Central"/>
</dbReference>
<dbReference type="Gene3D" id="3.30.2460.20">
    <property type="match status" value="1"/>
</dbReference>
<dbReference type="PANTHER" id="PTHR12027">
    <property type="entry name" value="WNT RELATED"/>
    <property type="match status" value="1"/>
</dbReference>
<dbReference type="Pfam" id="PF00110">
    <property type="entry name" value="wnt"/>
    <property type="match status" value="1"/>
</dbReference>
<evidence type="ECO:0000256" key="5">
    <source>
        <dbReference type="ARBA" id="ARBA00022530"/>
    </source>
</evidence>
<dbReference type="OMA" id="ERCACAF"/>
<evidence type="ECO:0000256" key="1">
    <source>
        <dbReference type="ARBA" id="ARBA00004498"/>
    </source>
</evidence>
<reference evidence="10" key="4">
    <citation type="submission" date="2025-09" db="UniProtKB">
        <authorList>
            <consortium name="Ensembl"/>
        </authorList>
    </citation>
    <scope>IDENTIFICATION</scope>
</reference>